<dbReference type="AlphaFoldDB" id="A0A4R6ZJM9"/>
<reference evidence="2 3" key="1">
    <citation type="submission" date="2019-03" db="EMBL/GenBank/DDBJ databases">
        <title>Genomic Encyclopedia of Type Strains, Phase III (KMG-III): the genomes of soil and plant-associated and newly described type strains.</title>
        <authorList>
            <person name="Whitman W."/>
        </authorList>
    </citation>
    <scope>NUCLEOTIDE SEQUENCE [LARGE SCALE GENOMIC DNA]</scope>
    <source>
        <strain evidence="2 3">CECT 7972</strain>
    </source>
</reference>
<name>A0A4R6ZJM9_9LIST</name>
<evidence type="ECO:0000313" key="2">
    <source>
        <dbReference type="EMBL" id="TDR52425.1"/>
    </source>
</evidence>
<organism evidence="2 3">
    <name type="scientific">Listeria rocourtiae</name>
    <dbReference type="NCBI Taxonomy" id="647910"/>
    <lineage>
        <taxon>Bacteria</taxon>
        <taxon>Bacillati</taxon>
        <taxon>Bacillota</taxon>
        <taxon>Bacilli</taxon>
        <taxon>Bacillales</taxon>
        <taxon>Listeriaceae</taxon>
        <taxon>Listeria</taxon>
    </lineage>
</organism>
<protein>
    <submittedName>
        <fullName evidence="2">Uncharacterized protein</fullName>
    </submittedName>
</protein>
<keyword evidence="1" id="KW-0812">Transmembrane</keyword>
<evidence type="ECO:0000313" key="3">
    <source>
        <dbReference type="Proteomes" id="UP000295558"/>
    </source>
</evidence>
<keyword evidence="1" id="KW-0472">Membrane</keyword>
<sequence length="65" mass="7364">MTKEVLDYLFGVLTGAITIFLIGYFLLEESFSVAIIISAVAFLVLSISSILKFRKYRIKKEKSDL</sequence>
<dbReference type="RefSeq" id="WP_133620788.1">
    <property type="nucleotide sequence ID" value="NZ_JAARQJ010000001.1"/>
</dbReference>
<proteinExistence type="predicted"/>
<dbReference type="STRING" id="1265846.PROCOU_00590"/>
<gene>
    <name evidence="2" type="ORF">DFP96_10899</name>
</gene>
<comment type="caution">
    <text evidence="2">The sequence shown here is derived from an EMBL/GenBank/DDBJ whole genome shotgun (WGS) entry which is preliminary data.</text>
</comment>
<feature type="transmembrane region" description="Helical" evidence="1">
    <location>
        <begin position="7"/>
        <end position="27"/>
    </location>
</feature>
<dbReference type="Proteomes" id="UP000295558">
    <property type="component" value="Unassembled WGS sequence"/>
</dbReference>
<evidence type="ECO:0000256" key="1">
    <source>
        <dbReference type="SAM" id="Phobius"/>
    </source>
</evidence>
<keyword evidence="3" id="KW-1185">Reference proteome</keyword>
<accession>A0A4R6ZJM9</accession>
<feature type="transmembrane region" description="Helical" evidence="1">
    <location>
        <begin position="33"/>
        <end position="53"/>
    </location>
</feature>
<dbReference type="OrthoDB" id="9960441at2"/>
<dbReference type="EMBL" id="SNZK01000008">
    <property type="protein sequence ID" value="TDR52425.1"/>
    <property type="molecule type" value="Genomic_DNA"/>
</dbReference>
<keyword evidence="1" id="KW-1133">Transmembrane helix</keyword>